<proteinExistence type="predicted"/>
<keyword evidence="2" id="KW-1185">Reference proteome</keyword>
<protein>
    <submittedName>
        <fullName evidence="1">ATP-binding protein</fullName>
    </submittedName>
</protein>
<gene>
    <name evidence="1" type="ORF">L2Y54_09770</name>
</gene>
<reference evidence="1" key="1">
    <citation type="journal article" date="2022" name="Microorganisms">
        <title>Two New Species of Filamentous Sulfur Bacteria of the Genus Thiothrix, Thiothrix winogradskyi sp. nov. and 'Candidatus Thiothrix sulfatifontis' sp. nov.</title>
        <authorList>
            <person name="Ravin N.V."/>
            <person name="Rossetti S."/>
            <person name="Beletsky A.V."/>
            <person name="Kadnikov V.V."/>
            <person name="Rudenko T.S."/>
            <person name="Smolyakov D.D."/>
            <person name="Moskvitina M.I."/>
            <person name="Gureeva M.V."/>
            <person name="Mardanov A.V."/>
            <person name="Grabovich M.Y."/>
        </authorList>
    </citation>
    <scope>NUCLEOTIDE SEQUENCE</scope>
    <source>
        <strain evidence="1">CT3</strain>
    </source>
</reference>
<dbReference type="Pfam" id="PF12846">
    <property type="entry name" value="AAA_10"/>
    <property type="match status" value="1"/>
</dbReference>
<dbReference type="RefSeq" id="WP_236501680.1">
    <property type="nucleotide sequence ID" value="NZ_CP091244.1"/>
</dbReference>
<dbReference type="PANTHER" id="PTHR30121">
    <property type="entry name" value="UNCHARACTERIZED PROTEIN YJGR-RELATED"/>
    <property type="match status" value="1"/>
</dbReference>
<keyword evidence="1" id="KW-0067">ATP-binding</keyword>
<dbReference type="InterPro" id="IPR051162">
    <property type="entry name" value="T4SS_component"/>
</dbReference>
<dbReference type="GO" id="GO:0005524">
    <property type="term" value="F:ATP binding"/>
    <property type="evidence" value="ECO:0007669"/>
    <property type="project" value="UniProtKB-KW"/>
</dbReference>
<accession>A0ABY3T4J6</accession>
<dbReference type="InterPro" id="IPR027417">
    <property type="entry name" value="P-loop_NTPase"/>
</dbReference>
<organism evidence="1 2">
    <name type="scientific">Thiothrix winogradskyi</name>
    <dbReference type="NCBI Taxonomy" id="96472"/>
    <lineage>
        <taxon>Bacteria</taxon>
        <taxon>Pseudomonadati</taxon>
        <taxon>Pseudomonadota</taxon>
        <taxon>Gammaproteobacteria</taxon>
        <taxon>Thiotrichales</taxon>
        <taxon>Thiotrichaceae</taxon>
        <taxon>Thiothrix</taxon>
    </lineage>
</organism>
<dbReference type="Proteomes" id="UP001054801">
    <property type="component" value="Chromosome"/>
</dbReference>
<evidence type="ECO:0000313" key="1">
    <source>
        <dbReference type="EMBL" id="UJS26305.1"/>
    </source>
</evidence>
<evidence type="ECO:0000313" key="2">
    <source>
        <dbReference type="Proteomes" id="UP001054801"/>
    </source>
</evidence>
<dbReference type="PANTHER" id="PTHR30121:SF6">
    <property type="entry name" value="SLR6007 PROTEIN"/>
    <property type="match status" value="1"/>
</dbReference>
<dbReference type="SUPFAM" id="SSF52540">
    <property type="entry name" value="P-loop containing nucleoside triphosphate hydrolases"/>
    <property type="match status" value="1"/>
</dbReference>
<sequence length="1813" mass="204718">MNLFVEDLADYLIGEWTRIQDAKGGTQEARFIIESLSPDNTFQLLATLEEKRLQASQSSRLECHFKVAKGLWDAWQIHSGESRESLTRKMQDLGGVDADGTLRWIDEADRLTWYRNKLKSSDTDALIVVLIGLSHTSDQGGLQSFHLIDESRIWNKMGQSYQPWLIKLAKRVGLADHNEPDIARFDNALQELFSIKPRRLLRLAEFFESELLPAKGNVDSLNEVLARFYQHLPFWGIPPLALSTEQVKKAKETKGIIKDSDSLISHQKLKSKNDQNKAWAKVDKLLKEAEFVLPQTFGTTVAYEDVKDYSATLESFIFSGDANARDRLLHTDMVTLVKRLKTREKAPKVIRDKNTRLRGSSMEAFLLAIWETVQQFAKECKDESETWTDYVTEIRVVAEQFNHDLDTDADESIGGNELAKVLLQGCLGGLSELLEEIELRLPVDDEQAVLPPKEWERSIKLICNLEPESYRVSRKRPHLRFKVSLISHQGEEGTEYSSRYEWAFESTHAERVRFQCAKAILDEWKPKKLSPSILPAFTLGTEEMTALYFAADEEEANRLVNNAIGMVKVIDLMEGLDRQHPKSLDAELNEQVRALAQVYRTWLKTYVEQGYFVATRQYYPQLEPAYEKLATGVLDRSKQGSMELLRRFYKAFLLLDPAIQPNDPFIRSAVAVGISPAVLELTWARELFLRDHFDEVIAEYVREQDIKAPKAKQALERLLNLVTIQRPLAGLVVDDIPKLSAKVKSFNLLHYLGEQPSGEKSLAVQTLLREDDDNEDDLSEIKHASEDGKIISNVLKHYQSLYAFAADGLRIIAVHVENVPLILSGIDNFLREYLKDKTGSNQPAFFCELMVYSTSSSPISVEKKLTLWRDDVVEQFREKGRRLNLSVGHRFAPTRKDINDLLKKEQRLRLYDIAFLFRFLGDDMTGHVEAAEPFELNFNDLGKFPISEYPRPIQQGDDLKRQSLLSNRRLRIQTWHADLSARLRHPQGSGAEHLMFGAVNYAPWHEVVETLHQTAQWVACVDPFIDKRLLGKRGNDSQRKIVGFTSGLGAYGELNLSISTEQDTLTHLTMLVKNHLNGLLPFHNGQMLDATASRIVEEAEEVIGLSSLRAVVGQGEKIREVVGFAAIHRMLAEPRQAVMTQLLPLDAFTHWFIGSDTPLRPDLLQLSLILRENDIPLVQATVIECKLAKQSERHLGKAVDQVQDGLSHLTQLFAPHRQDIQRVYFDRRYWWAQLQRALTSRTVVSLSDDEQKQLNTALEKVAEGYYEMAWQSTIFTFWTDMPDAQPVLNKYALSPYAIRKPFQIPDGFMLNHWVMGYKGLLALFENVAPKNLVIEGEAIRISPEMEGSTTFVTDTYTVAKPVAEPVNTVSTPAFPSVEPPSIVQPVVIQATAVAAVERLPVHEGQPVQPVPVPEIIPAAEIKPTPPISDPAPISVSVLPSVPEKLLIGKNVANGAPVYWHYGHPGLSNRHMLLFGSSGSGKTYGIQCLLAEMAAQQLHSAIIDYTDGFLPNQVEKRFAEVAKPKNHYVRIDKLPLSPFRRQMQIIDPDMPAFEESPFDVATRITSIFTSVFNMGDQQSATLTRVLEAGIASGRNFTLDDMLPMLRDEGATGEGLANKLEPFVKSQPFRESNESAWDGMMTSADALVNVLQLKGLSRDIYRIVTEFALWDLYDHACNTGSKNRPIPVVLDEIQNLNHSSDSPIDKMLREGRKFGLSLMLATQTTSNFDQEQRDRLFQAGHKLFFKPADTEIKSFAKILSVTSRNGTEAEWAERLSKLEKGQCYSLGPVLTSTGSLRVMAVLVSVTALEQRNFGG</sequence>
<dbReference type="EMBL" id="CP091244">
    <property type="protein sequence ID" value="UJS26305.1"/>
    <property type="molecule type" value="Genomic_DNA"/>
</dbReference>
<name>A0ABY3T4J6_9GAMM</name>
<keyword evidence="1" id="KW-0547">Nucleotide-binding</keyword>
<dbReference type="Gene3D" id="3.40.50.300">
    <property type="entry name" value="P-loop containing nucleotide triphosphate hydrolases"/>
    <property type="match status" value="2"/>
</dbReference>